<dbReference type="CDD" id="cd02970">
    <property type="entry name" value="PRX_like2"/>
    <property type="match status" value="1"/>
</dbReference>
<dbReference type="GO" id="GO:0016491">
    <property type="term" value="F:oxidoreductase activity"/>
    <property type="evidence" value="ECO:0007669"/>
    <property type="project" value="InterPro"/>
</dbReference>
<gene>
    <name evidence="2" type="ORF">ETSY2_52695</name>
</gene>
<evidence type="ECO:0000259" key="1">
    <source>
        <dbReference type="Pfam" id="PF00578"/>
    </source>
</evidence>
<dbReference type="PATRIC" id="fig|1429439.4.peg.8527"/>
<protein>
    <recommendedName>
        <fullName evidence="1">Alkyl hydroperoxide reductase subunit C/ Thiol specific antioxidant domain-containing protein</fullName>
    </recommendedName>
</protein>
<feature type="domain" description="Alkyl hydroperoxide reductase subunit C/ Thiol specific antioxidant" evidence="1">
    <location>
        <begin position="2"/>
        <end position="103"/>
    </location>
</feature>
<evidence type="ECO:0000313" key="3">
    <source>
        <dbReference type="Proteomes" id="UP000019140"/>
    </source>
</evidence>
<accession>W4L3R5</accession>
<dbReference type="SUPFAM" id="SSF52833">
    <property type="entry name" value="Thioredoxin-like"/>
    <property type="match status" value="1"/>
</dbReference>
<dbReference type="EMBL" id="AZHX01002805">
    <property type="protein sequence ID" value="ETW92743.1"/>
    <property type="molecule type" value="Genomic_DNA"/>
</dbReference>
<dbReference type="AlphaFoldDB" id="W4L3R5"/>
<dbReference type="Proteomes" id="UP000019140">
    <property type="component" value="Unassembled WGS sequence"/>
</dbReference>
<reference evidence="2 3" key="1">
    <citation type="journal article" date="2014" name="Nature">
        <title>An environmental bacterial taxon with a large and distinct metabolic repertoire.</title>
        <authorList>
            <person name="Wilson M.C."/>
            <person name="Mori T."/>
            <person name="Ruckert C."/>
            <person name="Uria A.R."/>
            <person name="Helf M.J."/>
            <person name="Takada K."/>
            <person name="Gernert C."/>
            <person name="Steffens U.A."/>
            <person name="Heycke N."/>
            <person name="Schmitt S."/>
            <person name="Rinke C."/>
            <person name="Helfrich E.J."/>
            <person name="Brachmann A.O."/>
            <person name="Gurgui C."/>
            <person name="Wakimoto T."/>
            <person name="Kracht M."/>
            <person name="Crusemann M."/>
            <person name="Hentschel U."/>
            <person name="Abe I."/>
            <person name="Matsunaga S."/>
            <person name="Kalinowski J."/>
            <person name="Takeyama H."/>
            <person name="Piel J."/>
        </authorList>
    </citation>
    <scope>NUCLEOTIDE SEQUENCE [LARGE SCALE GENOMIC DNA]</scope>
    <source>
        <strain evidence="3">TSY2</strain>
    </source>
</reference>
<sequence>MELYALQQLLPEFKASSASLVAITPELPDNTMTTVEKNELTFDVLSDVGNEVARKFGIVFELPENLHAFYSNPRINLPVTQGNDKFELPVPATFVADRNGIVVMRHVDADYTTRVEPSEVVAAVQAL</sequence>
<evidence type="ECO:0000313" key="2">
    <source>
        <dbReference type="EMBL" id="ETW92743.1"/>
    </source>
</evidence>
<dbReference type="HOGENOM" id="CLU_2205213_0_0_7"/>
<keyword evidence="3" id="KW-1185">Reference proteome</keyword>
<dbReference type="GO" id="GO:0016209">
    <property type="term" value="F:antioxidant activity"/>
    <property type="evidence" value="ECO:0007669"/>
    <property type="project" value="InterPro"/>
</dbReference>
<name>W4L3R5_9BACT</name>
<dbReference type="InterPro" id="IPR000866">
    <property type="entry name" value="AhpC/TSA"/>
</dbReference>
<dbReference type="InterPro" id="IPR036249">
    <property type="entry name" value="Thioredoxin-like_sf"/>
</dbReference>
<dbReference type="Gene3D" id="3.40.30.10">
    <property type="entry name" value="Glutaredoxin"/>
    <property type="match status" value="1"/>
</dbReference>
<organism evidence="2 3">
    <name type="scientific">Candidatus Entotheonella gemina</name>
    <dbReference type="NCBI Taxonomy" id="1429439"/>
    <lineage>
        <taxon>Bacteria</taxon>
        <taxon>Pseudomonadati</taxon>
        <taxon>Nitrospinota/Tectimicrobiota group</taxon>
        <taxon>Candidatus Tectimicrobiota</taxon>
        <taxon>Candidatus Entotheonellia</taxon>
        <taxon>Candidatus Entotheonellales</taxon>
        <taxon>Candidatus Entotheonellaceae</taxon>
        <taxon>Candidatus Entotheonella</taxon>
    </lineage>
</organism>
<dbReference type="Pfam" id="PF00578">
    <property type="entry name" value="AhpC-TSA"/>
    <property type="match status" value="1"/>
</dbReference>
<proteinExistence type="predicted"/>
<comment type="caution">
    <text evidence="2">The sequence shown here is derived from an EMBL/GenBank/DDBJ whole genome shotgun (WGS) entry which is preliminary data.</text>
</comment>